<dbReference type="EMBL" id="CM055100">
    <property type="protein sequence ID" value="KAJ7545472.1"/>
    <property type="molecule type" value="Genomic_DNA"/>
</dbReference>
<protein>
    <submittedName>
        <fullName evidence="1">Uncharacterized protein</fullName>
    </submittedName>
</protein>
<dbReference type="Proteomes" id="UP001162992">
    <property type="component" value="Chromosome 9"/>
</dbReference>
<sequence>MVAKLELAAFEILGFVLAFKLMTRDFSIQQKLMYSCICCFVASSYFDKTELDLGARHVTLCKFTHASSQPRWSSPRIVNHDCMMVVVLPSSVGACWMETASLYHPPSLHYSYIRVGLQLPLQSP</sequence>
<comment type="caution">
    <text evidence="1">The sequence shown here is derived from an EMBL/GenBank/DDBJ whole genome shotgun (WGS) entry which is preliminary data.</text>
</comment>
<name>A0ACC2CU23_DIPCM</name>
<accession>A0ACC2CU23</accession>
<gene>
    <name evidence="1" type="ORF">O6H91_09G121600</name>
</gene>
<keyword evidence="2" id="KW-1185">Reference proteome</keyword>
<proteinExistence type="predicted"/>
<evidence type="ECO:0000313" key="1">
    <source>
        <dbReference type="EMBL" id="KAJ7545472.1"/>
    </source>
</evidence>
<reference evidence="2" key="1">
    <citation type="journal article" date="2024" name="Proc. Natl. Acad. Sci. U.S.A.">
        <title>Extraordinary preservation of gene collinearity over three hundred million years revealed in homosporous lycophytes.</title>
        <authorList>
            <person name="Li C."/>
            <person name="Wickell D."/>
            <person name="Kuo L.Y."/>
            <person name="Chen X."/>
            <person name="Nie B."/>
            <person name="Liao X."/>
            <person name="Peng D."/>
            <person name="Ji J."/>
            <person name="Jenkins J."/>
            <person name="Williams M."/>
            <person name="Shu S."/>
            <person name="Plott C."/>
            <person name="Barry K."/>
            <person name="Rajasekar S."/>
            <person name="Grimwood J."/>
            <person name="Han X."/>
            <person name="Sun S."/>
            <person name="Hou Z."/>
            <person name="He W."/>
            <person name="Dai G."/>
            <person name="Sun C."/>
            <person name="Schmutz J."/>
            <person name="Leebens-Mack J.H."/>
            <person name="Li F.W."/>
            <person name="Wang L."/>
        </authorList>
    </citation>
    <scope>NUCLEOTIDE SEQUENCE [LARGE SCALE GENOMIC DNA]</scope>
    <source>
        <strain evidence="2">cv. PW_Plant_1</strain>
    </source>
</reference>
<organism evidence="1 2">
    <name type="scientific">Diphasiastrum complanatum</name>
    <name type="common">Issler's clubmoss</name>
    <name type="synonym">Lycopodium complanatum</name>
    <dbReference type="NCBI Taxonomy" id="34168"/>
    <lineage>
        <taxon>Eukaryota</taxon>
        <taxon>Viridiplantae</taxon>
        <taxon>Streptophyta</taxon>
        <taxon>Embryophyta</taxon>
        <taxon>Tracheophyta</taxon>
        <taxon>Lycopodiopsida</taxon>
        <taxon>Lycopodiales</taxon>
        <taxon>Lycopodiaceae</taxon>
        <taxon>Lycopodioideae</taxon>
        <taxon>Diphasiastrum</taxon>
    </lineage>
</organism>
<evidence type="ECO:0000313" key="2">
    <source>
        <dbReference type="Proteomes" id="UP001162992"/>
    </source>
</evidence>